<feature type="domain" description="CBS" evidence="4">
    <location>
        <begin position="21"/>
        <end position="83"/>
    </location>
</feature>
<dbReference type="PROSITE" id="PS51371">
    <property type="entry name" value="CBS"/>
    <property type="match status" value="2"/>
</dbReference>
<dbReference type="PANTHER" id="PTHR13780:SF36">
    <property type="entry name" value="CBS DOMAIN-CONTAINING PROTEIN"/>
    <property type="match status" value="1"/>
</dbReference>
<evidence type="ECO:0000256" key="3">
    <source>
        <dbReference type="PROSITE-ProRule" id="PRU00703"/>
    </source>
</evidence>
<feature type="domain" description="CBS" evidence="4">
    <location>
        <begin position="274"/>
        <end position="335"/>
    </location>
</feature>
<evidence type="ECO:0000256" key="1">
    <source>
        <dbReference type="ARBA" id="ARBA00022737"/>
    </source>
</evidence>
<dbReference type="InterPro" id="IPR000644">
    <property type="entry name" value="CBS_dom"/>
</dbReference>
<dbReference type="InterPro" id="IPR050511">
    <property type="entry name" value="AMPK_gamma/SDS23_families"/>
</dbReference>
<keyword evidence="1" id="KW-0677">Repeat</keyword>
<dbReference type="SMART" id="SM00116">
    <property type="entry name" value="CBS"/>
    <property type="match status" value="3"/>
</dbReference>
<dbReference type="AlphaFoldDB" id="A0A7S0GXY0"/>
<dbReference type="CDD" id="cd02205">
    <property type="entry name" value="CBS_pair_SF"/>
    <property type="match status" value="1"/>
</dbReference>
<reference evidence="5" key="1">
    <citation type="submission" date="2021-01" db="EMBL/GenBank/DDBJ databases">
        <authorList>
            <person name="Corre E."/>
            <person name="Pelletier E."/>
            <person name="Niang G."/>
            <person name="Scheremetjew M."/>
            <person name="Finn R."/>
            <person name="Kale V."/>
            <person name="Holt S."/>
            <person name="Cochrane G."/>
            <person name="Meng A."/>
            <person name="Brown T."/>
            <person name="Cohen L."/>
        </authorList>
    </citation>
    <scope>NUCLEOTIDE SEQUENCE</scope>
    <source>
        <strain evidence="5">CCMP2058</strain>
    </source>
</reference>
<accession>A0A7S0GXY0</accession>
<proteinExistence type="predicted"/>
<dbReference type="InterPro" id="IPR046342">
    <property type="entry name" value="CBS_dom_sf"/>
</dbReference>
<dbReference type="Gene3D" id="3.10.580.10">
    <property type="entry name" value="CBS-domain"/>
    <property type="match status" value="2"/>
</dbReference>
<dbReference type="EMBL" id="HBEM01012844">
    <property type="protein sequence ID" value="CAD8447123.1"/>
    <property type="molecule type" value="Transcribed_RNA"/>
</dbReference>
<sequence>MSKNISEKLETFLDGFKAKDLTKDKKDVYAIPMTATVEETLKELNKKNILSMPVIDKKKNKYVGIVSISDIVIATCFNPCFAKFAKGKEAIDSLKREDMAKIVEASVLKSPVSDLVGMTEETKNLWVFDEEEKLGKLAEFFSQGVHRALIKRLKGSPCLVSQTDFVKFIATQIKESKNKDIVEFLKQPLDKLGNVHKGKSVVSVREDETALTGFRRLLQWQSFRDWNLAALPIVDKKGAIIGNLSESDLRGLNENRLLDVLFVVPMYMKTFYGEMRKPETITADCSFMDALDKLIDCKVHRLWIVDNDKKPIGVFSLSDVISQFTTFAWSHLKAMEDIVD</sequence>
<evidence type="ECO:0000256" key="2">
    <source>
        <dbReference type="ARBA" id="ARBA00023122"/>
    </source>
</evidence>
<evidence type="ECO:0000313" key="5">
    <source>
        <dbReference type="EMBL" id="CAD8447123.1"/>
    </source>
</evidence>
<organism evidence="5">
    <name type="scientific">Amorphochlora amoebiformis</name>
    <dbReference type="NCBI Taxonomy" id="1561963"/>
    <lineage>
        <taxon>Eukaryota</taxon>
        <taxon>Sar</taxon>
        <taxon>Rhizaria</taxon>
        <taxon>Cercozoa</taxon>
        <taxon>Chlorarachniophyceae</taxon>
        <taxon>Amorphochlora</taxon>
    </lineage>
</organism>
<dbReference type="SUPFAM" id="SSF54631">
    <property type="entry name" value="CBS-domain pair"/>
    <property type="match status" value="2"/>
</dbReference>
<dbReference type="PANTHER" id="PTHR13780">
    <property type="entry name" value="AMP-ACTIVATED PROTEIN KINASE, GAMMA REGULATORY SUBUNIT"/>
    <property type="match status" value="1"/>
</dbReference>
<keyword evidence="2 3" id="KW-0129">CBS domain</keyword>
<evidence type="ECO:0000259" key="4">
    <source>
        <dbReference type="PROSITE" id="PS51371"/>
    </source>
</evidence>
<dbReference type="Pfam" id="PF00571">
    <property type="entry name" value="CBS"/>
    <property type="match status" value="3"/>
</dbReference>
<name>A0A7S0GXY0_9EUKA</name>
<protein>
    <recommendedName>
        <fullName evidence="4">CBS domain-containing protein</fullName>
    </recommendedName>
</protein>
<gene>
    <name evidence="5" type="ORF">LAMO00422_LOCUS8938</name>
</gene>